<evidence type="ECO:0000256" key="6">
    <source>
        <dbReference type="ARBA" id="ARBA00023136"/>
    </source>
</evidence>
<keyword evidence="9" id="KW-1185">Reference proteome</keyword>
<evidence type="ECO:0000256" key="4">
    <source>
        <dbReference type="ARBA" id="ARBA00022692"/>
    </source>
</evidence>
<comment type="subcellular location">
    <subcellularLocation>
        <location evidence="1">Cell membrane</location>
        <topology evidence="1">Multi-pass membrane protein</topology>
    </subcellularLocation>
</comment>
<name>A0A4R2K4D7_9PSEU</name>
<evidence type="ECO:0000313" key="9">
    <source>
        <dbReference type="Proteomes" id="UP000295680"/>
    </source>
</evidence>
<dbReference type="GO" id="GO:0005886">
    <property type="term" value="C:plasma membrane"/>
    <property type="evidence" value="ECO:0007669"/>
    <property type="project" value="UniProtKB-SubCell"/>
</dbReference>
<evidence type="ECO:0000256" key="3">
    <source>
        <dbReference type="ARBA" id="ARBA00022475"/>
    </source>
</evidence>
<feature type="transmembrane region" description="Helical" evidence="7">
    <location>
        <begin position="101"/>
        <end position="121"/>
    </location>
</feature>
<accession>A0A4R2K4D7</accession>
<proteinExistence type="inferred from homology"/>
<protein>
    <submittedName>
        <fullName evidence="8">Putative oxidoreductase</fullName>
    </submittedName>
</protein>
<dbReference type="Proteomes" id="UP000295680">
    <property type="component" value="Unassembled WGS sequence"/>
</dbReference>
<dbReference type="InterPro" id="IPR051907">
    <property type="entry name" value="DoxX-like_oxidoreductase"/>
</dbReference>
<evidence type="ECO:0000256" key="7">
    <source>
        <dbReference type="SAM" id="Phobius"/>
    </source>
</evidence>
<evidence type="ECO:0000256" key="2">
    <source>
        <dbReference type="ARBA" id="ARBA00006679"/>
    </source>
</evidence>
<evidence type="ECO:0000256" key="1">
    <source>
        <dbReference type="ARBA" id="ARBA00004651"/>
    </source>
</evidence>
<dbReference type="InterPro" id="IPR032808">
    <property type="entry name" value="DoxX"/>
</dbReference>
<keyword evidence="6 7" id="KW-0472">Membrane</keyword>
<feature type="transmembrane region" description="Helical" evidence="7">
    <location>
        <begin position="55"/>
        <end position="80"/>
    </location>
</feature>
<evidence type="ECO:0000256" key="5">
    <source>
        <dbReference type="ARBA" id="ARBA00022989"/>
    </source>
</evidence>
<dbReference type="PANTHER" id="PTHR33452">
    <property type="entry name" value="OXIDOREDUCTASE CATD-RELATED"/>
    <property type="match status" value="1"/>
</dbReference>
<keyword evidence="5 7" id="KW-1133">Transmembrane helix</keyword>
<keyword evidence="3" id="KW-1003">Cell membrane</keyword>
<dbReference type="OrthoDB" id="9808524at2"/>
<comment type="similarity">
    <text evidence="2">Belongs to the DoxX family.</text>
</comment>
<dbReference type="RefSeq" id="WP_132110527.1">
    <property type="nucleotide sequence ID" value="NZ_SLWS01000001.1"/>
</dbReference>
<dbReference type="EMBL" id="SLWS01000001">
    <property type="protein sequence ID" value="TCO64648.1"/>
    <property type="molecule type" value="Genomic_DNA"/>
</dbReference>
<feature type="transmembrane region" description="Helical" evidence="7">
    <location>
        <begin position="12"/>
        <end position="35"/>
    </location>
</feature>
<sequence>METILRRREDLLSLFRFVVGVLFACHGIAKLFGMFGGKTVTFGSWPSWFSAVIEFGGGLAVMLGVGTRIAALLCSGEMAYAYFTTHQPKALWPIENGGELAAVYSWVFLLIAIVGPGSYTLTKLWQRAHQPSLTE</sequence>
<gene>
    <name evidence="8" type="ORF">EV192_101428</name>
</gene>
<evidence type="ECO:0000313" key="8">
    <source>
        <dbReference type="EMBL" id="TCO64648.1"/>
    </source>
</evidence>
<keyword evidence="4 7" id="KW-0812">Transmembrane</keyword>
<organism evidence="8 9">
    <name type="scientific">Actinocrispum wychmicini</name>
    <dbReference type="NCBI Taxonomy" id="1213861"/>
    <lineage>
        <taxon>Bacteria</taxon>
        <taxon>Bacillati</taxon>
        <taxon>Actinomycetota</taxon>
        <taxon>Actinomycetes</taxon>
        <taxon>Pseudonocardiales</taxon>
        <taxon>Pseudonocardiaceae</taxon>
        <taxon>Actinocrispum</taxon>
    </lineage>
</organism>
<reference evidence="8 9" key="1">
    <citation type="submission" date="2019-03" db="EMBL/GenBank/DDBJ databases">
        <title>Genomic Encyclopedia of Type Strains, Phase IV (KMG-IV): sequencing the most valuable type-strain genomes for metagenomic binning, comparative biology and taxonomic classification.</title>
        <authorList>
            <person name="Goeker M."/>
        </authorList>
    </citation>
    <scope>NUCLEOTIDE SEQUENCE [LARGE SCALE GENOMIC DNA]</scope>
    <source>
        <strain evidence="8 9">DSM 45934</strain>
    </source>
</reference>
<dbReference type="PANTHER" id="PTHR33452:SF4">
    <property type="entry name" value="BLL4328 PROTEIN"/>
    <property type="match status" value="1"/>
</dbReference>
<dbReference type="AlphaFoldDB" id="A0A4R2K4D7"/>
<dbReference type="Pfam" id="PF07681">
    <property type="entry name" value="DoxX"/>
    <property type="match status" value="1"/>
</dbReference>
<comment type="caution">
    <text evidence="8">The sequence shown here is derived from an EMBL/GenBank/DDBJ whole genome shotgun (WGS) entry which is preliminary data.</text>
</comment>